<dbReference type="EMBL" id="LVLJ01001803">
    <property type="protein sequence ID" value="OAE27935.1"/>
    <property type="molecule type" value="Genomic_DNA"/>
</dbReference>
<proteinExistence type="predicted"/>
<gene>
    <name evidence="2" type="ORF">AXG93_3309s1320</name>
</gene>
<evidence type="ECO:0000256" key="1">
    <source>
        <dbReference type="SAM" id="MobiDB-lite"/>
    </source>
</evidence>
<protein>
    <submittedName>
        <fullName evidence="2">Uncharacterized protein</fullName>
    </submittedName>
</protein>
<sequence length="177" mass="20154">MSKRRARSKKKANRKVVVSESSDGSVAMSEAATSATDEDTRKEMNLRTEVFGQGVRILAEDERRVGKEAYFERRDNGVGSSADSVVPLLKYLDGKREKYAVTKKVGFYVQLVRIRTRIMRAVTVKRKWEATTAKAIENVASLSFECAIMKVTFQEQEDHLRAKEMECEILWLNQAKV</sequence>
<evidence type="ECO:0000313" key="2">
    <source>
        <dbReference type="EMBL" id="OAE27935.1"/>
    </source>
</evidence>
<dbReference type="Proteomes" id="UP000077202">
    <property type="component" value="Unassembled WGS sequence"/>
</dbReference>
<comment type="caution">
    <text evidence="2">The sequence shown here is derived from an EMBL/GenBank/DDBJ whole genome shotgun (WGS) entry which is preliminary data.</text>
</comment>
<feature type="region of interest" description="Disordered" evidence="1">
    <location>
        <begin position="1"/>
        <end position="43"/>
    </location>
</feature>
<keyword evidence="3" id="KW-1185">Reference proteome</keyword>
<feature type="compositionally biased region" description="Basic residues" evidence="1">
    <location>
        <begin position="1"/>
        <end position="14"/>
    </location>
</feature>
<organism evidence="2 3">
    <name type="scientific">Marchantia polymorpha subsp. ruderalis</name>
    <dbReference type="NCBI Taxonomy" id="1480154"/>
    <lineage>
        <taxon>Eukaryota</taxon>
        <taxon>Viridiplantae</taxon>
        <taxon>Streptophyta</taxon>
        <taxon>Embryophyta</taxon>
        <taxon>Marchantiophyta</taxon>
        <taxon>Marchantiopsida</taxon>
        <taxon>Marchantiidae</taxon>
        <taxon>Marchantiales</taxon>
        <taxon>Marchantiaceae</taxon>
        <taxon>Marchantia</taxon>
    </lineage>
</organism>
<name>A0A176W6A8_MARPO</name>
<reference evidence="2" key="1">
    <citation type="submission" date="2016-03" db="EMBL/GenBank/DDBJ databases">
        <title>Mechanisms controlling the formation of the plant cell surface in tip-growing cells are functionally conserved among land plants.</title>
        <authorList>
            <person name="Honkanen S."/>
            <person name="Jones V.A."/>
            <person name="Morieri G."/>
            <person name="Champion C."/>
            <person name="Hetherington A.J."/>
            <person name="Kelly S."/>
            <person name="Saint-Marcoux D."/>
            <person name="Proust H."/>
            <person name="Prescott H."/>
            <person name="Dolan L."/>
        </authorList>
    </citation>
    <scope>NUCLEOTIDE SEQUENCE [LARGE SCALE GENOMIC DNA]</scope>
    <source>
        <tissue evidence="2">Whole gametophyte</tissue>
    </source>
</reference>
<dbReference type="AlphaFoldDB" id="A0A176W6A8"/>
<evidence type="ECO:0000313" key="3">
    <source>
        <dbReference type="Proteomes" id="UP000077202"/>
    </source>
</evidence>
<accession>A0A176W6A8</accession>